<keyword evidence="2" id="KW-1185">Reference proteome</keyword>
<dbReference type="Proteomes" id="UP000312512">
    <property type="component" value="Unassembled WGS sequence"/>
</dbReference>
<protein>
    <submittedName>
        <fullName evidence="1">Uncharacterized protein</fullName>
    </submittedName>
</protein>
<dbReference type="AlphaFoldDB" id="A0A5C4V631"/>
<organism evidence="1 2">
    <name type="scientific">Nonomuraea phyllanthi</name>
    <dbReference type="NCBI Taxonomy" id="2219224"/>
    <lineage>
        <taxon>Bacteria</taxon>
        <taxon>Bacillati</taxon>
        <taxon>Actinomycetota</taxon>
        <taxon>Actinomycetes</taxon>
        <taxon>Streptosporangiales</taxon>
        <taxon>Streptosporangiaceae</taxon>
        <taxon>Nonomuraea</taxon>
    </lineage>
</organism>
<gene>
    <name evidence="1" type="ORF">FH608_046005</name>
</gene>
<accession>A0A5C4V631</accession>
<evidence type="ECO:0000313" key="1">
    <source>
        <dbReference type="EMBL" id="KAB8186850.1"/>
    </source>
</evidence>
<comment type="caution">
    <text evidence="1">The sequence shown here is derived from an EMBL/GenBank/DDBJ whole genome shotgun (WGS) entry which is preliminary data.</text>
</comment>
<name>A0A5C4V631_9ACTN</name>
<dbReference type="RefSeq" id="WP_139637514.1">
    <property type="nucleotide sequence ID" value="NZ_VDLX02000028.1"/>
</dbReference>
<sequence length="96" mass="10750">MQDPNVIGLILNAGLAGITLFLFLKGWVVPKPSGDRLVRELEQWRKLYETERAAHDLTRKAHAEETRAALQAAAESSQTAMALLEEIRKRQSEAHS</sequence>
<proteinExistence type="predicted"/>
<dbReference type="OrthoDB" id="9943277at2"/>
<evidence type="ECO:0000313" key="2">
    <source>
        <dbReference type="Proteomes" id="UP000312512"/>
    </source>
</evidence>
<dbReference type="EMBL" id="VDLX02000028">
    <property type="protein sequence ID" value="KAB8186850.1"/>
    <property type="molecule type" value="Genomic_DNA"/>
</dbReference>
<reference evidence="1 2" key="1">
    <citation type="submission" date="2019-10" db="EMBL/GenBank/DDBJ databases">
        <title>Nonomuraea sp. nov., isolated from Phyllanthus amarus.</title>
        <authorList>
            <person name="Klykleung N."/>
            <person name="Tanasupawat S."/>
        </authorList>
    </citation>
    <scope>NUCLEOTIDE SEQUENCE [LARGE SCALE GENOMIC DNA]</scope>
    <source>
        <strain evidence="1 2">PA1-10</strain>
    </source>
</reference>